<dbReference type="VEuPathDB" id="MicrosporidiaDB:M153_4660001783"/>
<evidence type="ECO:0000256" key="5">
    <source>
        <dbReference type="ARBA" id="ARBA00022759"/>
    </source>
</evidence>
<evidence type="ECO:0000256" key="3">
    <source>
        <dbReference type="ARBA" id="ARBA00022695"/>
    </source>
</evidence>
<evidence type="ECO:0000256" key="2">
    <source>
        <dbReference type="ARBA" id="ARBA00022679"/>
    </source>
</evidence>
<dbReference type="PANTHER" id="PTHR24559">
    <property type="entry name" value="TRANSPOSON TY3-I GAG-POL POLYPROTEIN"/>
    <property type="match status" value="1"/>
</dbReference>
<accession>A0A0R0LXU8</accession>
<evidence type="ECO:0000256" key="1">
    <source>
        <dbReference type="ARBA" id="ARBA00022670"/>
    </source>
</evidence>
<protein>
    <submittedName>
        <fullName evidence="9">LTR Retrotransposon</fullName>
    </submittedName>
</protein>
<feature type="domain" description="Reverse transcriptase" evidence="8">
    <location>
        <begin position="1"/>
        <end position="118"/>
    </location>
</feature>
<dbReference type="GO" id="GO:0004519">
    <property type="term" value="F:endonuclease activity"/>
    <property type="evidence" value="ECO:0007669"/>
    <property type="project" value="UniProtKB-KW"/>
</dbReference>
<evidence type="ECO:0000256" key="4">
    <source>
        <dbReference type="ARBA" id="ARBA00022722"/>
    </source>
</evidence>
<keyword evidence="1" id="KW-0645">Protease</keyword>
<sequence>LSKIDLESAYHQIEIHEDDQAKTGFITHSGFYEWTVMPFGLVAAPFTFQRIINHVFKEALNKFVICYLDDILIYSRTQEEHYKHLEWVFNRLGEVGLKANLKKCEFLKKSVQFLGFNINDGKFSIRSEHQKKATDFRTPSNKKEIQMFL</sequence>
<dbReference type="GO" id="GO:0008233">
    <property type="term" value="F:peptidase activity"/>
    <property type="evidence" value="ECO:0007669"/>
    <property type="project" value="UniProtKB-KW"/>
</dbReference>
<dbReference type="FunFam" id="3.30.70.270:FF:000003">
    <property type="entry name" value="Transposon Ty3-G Gag-Pol polyprotein"/>
    <property type="match status" value="1"/>
</dbReference>
<comment type="caution">
    <text evidence="9">The sequence shown here is derived from an EMBL/GenBank/DDBJ whole genome shotgun (WGS) entry which is preliminary data.</text>
</comment>
<dbReference type="CDD" id="cd01647">
    <property type="entry name" value="RT_LTR"/>
    <property type="match status" value="1"/>
</dbReference>
<dbReference type="GO" id="GO:0003964">
    <property type="term" value="F:RNA-directed DNA polymerase activity"/>
    <property type="evidence" value="ECO:0007669"/>
    <property type="project" value="UniProtKB-KW"/>
</dbReference>
<dbReference type="Gene3D" id="3.10.10.10">
    <property type="entry name" value="HIV Type 1 Reverse Transcriptase, subunit A, domain 1"/>
    <property type="match status" value="1"/>
</dbReference>
<evidence type="ECO:0000256" key="6">
    <source>
        <dbReference type="ARBA" id="ARBA00022801"/>
    </source>
</evidence>
<dbReference type="InterPro" id="IPR053134">
    <property type="entry name" value="RNA-dir_DNA_polymerase"/>
</dbReference>
<dbReference type="Gene3D" id="3.30.70.270">
    <property type="match status" value="1"/>
</dbReference>
<dbReference type="AlphaFoldDB" id="A0A0R0LXU8"/>
<name>A0A0R0LXU8_9MICR</name>
<dbReference type="InterPro" id="IPR043128">
    <property type="entry name" value="Rev_trsase/Diguanyl_cyclase"/>
</dbReference>
<evidence type="ECO:0000259" key="8">
    <source>
        <dbReference type="PROSITE" id="PS50878"/>
    </source>
</evidence>
<dbReference type="EMBL" id="LGUB01000169">
    <property type="protein sequence ID" value="KRH93960.1"/>
    <property type="molecule type" value="Genomic_DNA"/>
</dbReference>
<dbReference type="SUPFAM" id="SSF56672">
    <property type="entry name" value="DNA/RNA polymerases"/>
    <property type="match status" value="1"/>
</dbReference>
<dbReference type="Proteomes" id="UP000051530">
    <property type="component" value="Unassembled WGS sequence"/>
</dbReference>
<keyword evidence="6" id="KW-0378">Hydrolase</keyword>
<evidence type="ECO:0000313" key="9">
    <source>
        <dbReference type="EMBL" id="KRH93960.1"/>
    </source>
</evidence>
<organism evidence="9 10">
    <name type="scientific">Pseudoloma neurophilia</name>
    <dbReference type="NCBI Taxonomy" id="146866"/>
    <lineage>
        <taxon>Eukaryota</taxon>
        <taxon>Fungi</taxon>
        <taxon>Fungi incertae sedis</taxon>
        <taxon>Microsporidia</taxon>
        <taxon>Pseudoloma</taxon>
    </lineage>
</organism>
<dbReference type="FunFam" id="3.10.10.10:FF:000007">
    <property type="entry name" value="Retrovirus-related Pol polyprotein from transposon 17.6-like Protein"/>
    <property type="match status" value="1"/>
</dbReference>
<feature type="non-terminal residue" evidence="9">
    <location>
        <position position="1"/>
    </location>
</feature>
<dbReference type="InterPro" id="IPR043502">
    <property type="entry name" value="DNA/RNA_pol_sf"/>
</dbReference>
<dbReference type="PANTHER" id="PTHR24559:SF444">
    <property type="entry name" value="REVERSE TRANSCRIPTASE DOMAIN-CONTAINING PROTEIN"/>
    <property type="match status" value="1"/>
</dbReference>
<keyword evidence="3" id="KW-0548">Nucleotidyltransferase</keyword>
<proteinExistence type="predicted"/>
<keyword evidence="4" id="KW-0540">Nuclease</keyword>
<keyword evidence="7" id="KW-0695">RNA-directed DNA polymerase</keyword>
<gene>
    <name evidence="9" type="ORF">M153_4660001783</name>
</gene>
<keyword evidence="2" id="KW-0808">Transferase</keyword>
<dbReference type="Pfam" id="PF00078">
    <property type="entry name" value="RVT_1"/>
    <property type="match status" value="1"/>
</dbReference>
<keyword evidence="5" id="KW-0255">Endonuclease</keyword>
<evidence type="ECO:0000313" key="10">
    <source>
        <dbReference type="Proteomes" id="UP000051530"/>
    </source>
</evidence>
<reference evidence="9 10" key="1">
    <citation type="submission" date="2015-07" db="EMBL/GenBank/DDBJ databases">
        <title>The genome of Pseudoloma neurophilia, a relevant intracellular parasite of the zebrafish.</title>
        <authorList>
            <person name="Ndikumana S."/>
            <person name="Pelin A."/>
            <person name="Sanders J."/>
            <person name="Corradi N."/>
        </authorList>
    </citation>
    <scope>NUCLEOTIDE SEQUENCE [LARGE SCALE GENOMIC DNA]</scope>
    <source>
        <strain evidence="9 10">MK1</strain>
    </source>
</reference>
<keyword evidence="10" id="KW-1185">Reference proteome</keyword>
<dbReference type="InterPro" id="IPR000477">
    <property type="entry name" value="RT_dom"/>
</dbReference>
<evidence type="ECO:0000256" key="7">
    <source>
        <dbReference type="ARBA" id="ARBA00022918"/>
    </source>
</evidence>
<dbReference type="PROSITE" id="PS50878">
    <property type="entry name" value="RT_POL"/>
    <property type="match status" value="1"/>
</dbReference>
<dbReference type="OrthoDB" id="5920460at2759"/>
<dbReference type="GO" id="GO:0006508">
    <property type="term" value="P:proteolysis"/>
    <property type="evidence" value="ECO:0007669"/>
    <property type="project" value="UniProtKB-KW"/>
</dbReference>